<dbReference type="Pfam" id="PF18899">
    <property type="entry name" value="DUF5655"/>
    <property type="match status" value="1"/>
</dbReference>
<protein>
    <recommendedName>
        <fullName evidence="1">DUF5655 domain-containing protein</fullName>
    </recommendedName>
</protein>
<name>A0AA37TY55_9BACL</name>
<accession>A0AA37TY55</accession>
<sequence>MYYLDWLLDHKAEFQLLVQKKYGQEAAESIDWSSPRLICIAGDYTKFDQYAVQQIHRHIELLRYKRYGDDLLMLELVNVPNTVKNVDQPTVSNDDHVTATGQSKTFEDNLNQADTELYDVYSALRDYILALGDDVQSKRLKYYEAYKRIRNIACVTVQPQNRTLAVTVRVDPETVILQKGFTRDVRNIGHWGTGDLEITLRSMDDLEKAKPLLNLAYERS</sequence>
<evidence type="ECO:0000259" key="1">
    <source>
        <dbReference type="Pfam" id="PF18899"/>
    </source>
</evidence>
<evidence type="ECO:0000313" key="3">
    <source>
        <dbReference type="Proteomes" id="UP001157137"/>
    </source>
</evidence>
<evidence type="ECO:0000313" key="2">
    <source>
        <dbReference type="EMBL" id="GLV14950.1"/>
    </source>
</evidence>
<dbReference type="EMBL" id="BSRA01000021">
    <property type="protein sequence ID" value="GLV14950.1"/>
    <property type="molecule type" value="Genomic_DNA"/>
</dbReference>
<dbReference type="InterPro" id="IPR043714">
    <property type="entry name" value="DUF5655"/>
</dbReference>
<dbReference type="Proteomes" id="UP001157137">
    <property type="component" value="Unassembled WGS sequence"/>
</dbReference>
<dbReference type="RefSeq" id="WP_348519794.1">
    <property type="nucleotide sequence ID" value="NZ_BSRA01000021.1"/>
</dbReference>
<comment type="caution">
    <text evidence="2">The sequence shown here is derived from an EMBL/GenBank/DDBJ whole genome shotgun (WGS) entry which is preliminary data.</text>
</comment>
<reference evidence="2" key="1">
    <citation type="submission" date="2023-02" db="EMBL/GenBank/DDBJ databases">
        <title>Proposal of a novel subspecies: Alicyclobacillus hesperidum subspecies aegle.</title>
        <authorList>
            <person name="Goto K."/>
            <person name="Fujii T."/>
            <person name="Yasui K."/>
            <person name="Mochida K."/>
            <person name="Kato-Tanaka Y."/>
            <person name="Morohoshi S."/>
            <person name="An S.Y."/>
            <person name="Kasai H."/>
            <person name="Yokota A."/>
        </authorList>
    </citation>
    <scope>NUCLEOTIDE SEQUENCE</scope>
    <source>
        <strain evidence="2">DSM 12766</strain>
    </source>
</reference>
<dbReference type="AlphaFoldDB" id="A0AA37TY55"/>
<feature type="domain" description="DUF5655" evidence="1">
    <location>
        <begin position="110"/>
        <end position="218"/>
    </location>
</feature>
<organism evidence="2 3">
    <name type="scientific">Alicyclobacillus hesperidum</name>
    <dbReference type="NCBI Taxonomy" id="89784"/>
    <lineage>
        <taxon>Bacteria</taxon>
        <taxon>Bacillati</taxon>
        <taxon>Bacillota</taxon>
        <taxon>Bacilli</taxon>
        <taxon>Bacillales</taxon>
        <taxon>Alicyclobacillaceae</taxon>
        <taxon>Alicyclobacillus</taxon>
    </lineage>
</organism>
<gene>
    <name evidence="2" type="ORF">Heshes_26350</name>
</gene>
<proteinExistence type="predicted"/>